<evidence type="ECO:0000256" key="5">
    <source>
        <dbReference type="ARBA" id="ARBA00023136"/>
    </source>
</evidence>
<evidence type="ECO:0000256" key="4">
    <source>
        <dbReference type="ARBA" id="ARBA00022989"/>
    </source>
</evidence>
<evidence type="ECO:0000256" key="3">
    <source>
        <dbReference type="ARBA" id="ARBA00022692"/>
    </source>
</evidence>
<proteinExistence type="predicted"/>
<keyword evidence="5 6" id="KW-0472">Membrane</keyword>
<evidence type="ECO:0000313" key="8">
    <source>
        <dbReference type="Proteomes" id="UP000199302"/>
    </source>
</evidence>
<keyword evidence="8" id="KW-1185">Reference proteome</keyword>
<dbReference type="PANTHER" id="PTHR30213:SF0">
    <property type="entry name" value="UPF0761 MEMBRANE PROTEIN YIHY"/>
    <property type="match status" value="1"/>
</dbReference>
<dbReference type="STRING" id="871652.SAMN04515673_106200"/>
<dbReference type="PIRSF" id="PIRSF035875">
    <property type="entry name" value="RNase_BN"/>
    <property type="match status" value="1"/>
</dbReference>
<dbReference type="Pfam" id="PF03631">
    <property type="entry name" value="Virul_fac_BrkB"/>
    <property type="match status" value="1"/>
</dbReference>
<reference evidence="7 8" key="1">
    <citation type="submission" date="2016-10" db="EMBL/GenBank/DDBJ databases">
        <authorList>
            <person name="de Groot N.N."/>
        </authorList>
    </citation>
    <scope>NUCLEOTIDE SEQUENCE [LARGE SCALE GENOMIC DNA]</scope>
    <source>
        <strain evidence="8">KMM 9023,NRIC 0796,JCM 17311,KCTC 23692</strain>
    </source>
</reference>
<protein>
    <submittedName>
        <fullName evidence="7">Membrane protein</fullName>
    </submittedName>
</protein>
<keyword evidence="4 6" id="KW-1133">Transmembrane helix</keyword>
<accession>A0A1I6E153</accession>
<evidence type="ECO:0000256" key="1">
    <source>
        <dbReference type="ARBA" id="ARBA00004651"/>
    </source>
</evidence>
<feature type="transmembrane region" description="Helical" evidence="6">
    <location>
        <begin position="149"/>
        <end position="172"/>
    </location>
</feature>
<dbReference type="EMBL" id="FOYI01000006">
    <property type="protein sequence ID" value="SFR11415.1"/>
    <property type="molecule type" value="Genomic_DNA"/>
</dbReference>
<feature type="transmembrane region" description="Helical" evidence="6">
    <location>
        <begin position="258"/>
        <end position="278"/>
    </location>
</feature>
<organism evidence="7 8">
    <name type="scientific">Poseidonocella sedimentorum</name>
    <dbReference type="NCBI Taxonomy" id="871652"/>
    <lineage>
        <taxon>Bacteria</taxon>
        <taxon>Pseudomonadati</taxon>
        <taxon>Pseudomonadota</taxon>
        <taxon>Alphaproteobacteria</taxon>
        <taxon>Rhodobacterales</taxon>
        <taxon>Roseobacteraceae</taxon>
        <taxon>Poseidonocella</taxon>
    </lineage>
</organism>
<feature type="transmembrane region" description="Helical" evidence="6">
    <location>
        <begin position="107"/>
        <end position="137"/>
    </location>
</feature>
<feature type="transmembrane region" description="Helical" evidence="6">
    <location>
        <begin position="192"/>
        <end position="212"/>
    </location>
</feature>
<dbReference type="RefSeq" id="WP_245759625.1">
    <property type="nucleotide sequence ID" value="NZ_FOYI01000006.1"/>
</dbReference>
<sequence>MSEARKKGRKAARPRQIPWRGWFAILKRVQAEMVNDRLTLVAAGVAFYGLLALFPGITALMAIAGLLFDPAQVTAQIETVSSIVPDAAAEIIIGQASSVAGSDEDGLGIAAILGLGLALYSASNGVGSLIQGINLAYDERDSRGFVAGYALRFALTLFLIFGMIIGLAATVILPPILQLLSLGPAVEMVIGLLRWVALTLIAMLGLGVLYRFAPCREPANWRWLTPGAVIATVLWLAASVGFSIYVSNFASYQETFGAIAGVVILLVWLWISALLILIGAEINAESEAETRVDTTTGTPMPMGARGAVKADTLAE</sequence>
<name>A0A1I6E153_9RHOB</name>
<dbReference type="NCBIfam" id="TIGR00765">
    <property type="entry name" value="yihY_not_rbn"/>
    <property type="match status" value="1"/>
</dbReference>
<evidence type="ECO:0000313" key="7">
    <source>
        <dbReference type="EMBL" id="SFR11415.1"/>
    </source>
</evidence>
<dbReference type="AlphaFoldDB" id="A0A1I6E153"/>
<evidence type="ECO:0000256" key="6">
    <source>
        <dbReference type="SAM" id="Phobius"/>
    </source>
</evidence>
<feature type="transmembrane region" description="Helical" evidence="6">
    <location>
        <begin position="38"/>
        <end position="68"/>
    </location>
</feature>
<feature type="transmembrane region" description="Helical" evidence="6">
    <location>
        <begin position="224"/>
        <end position="246"/>
    </location>
</feature>
<gene>
    <name evidence="7" type="ORF">SAMN04515673_106200</name>
</gene>
<keyword evidence="2" id="KW-1003">Cell membrane</keyword>
<dbReference type="PANTHER" id="PTHR30213">
    <property type="entry name" value="INNER MEMBRANE PROTEIN YHJD"/>
    <property type="match status" value="1"/>
</dbReference>
<dbReference type="InterPro" id="IPR017039">
    <property type="entry name" value="Virul_fac_BrkB"/>
</dbReference>
<dbReference type="Proteomes" id="UP000199302">
    <property type="component" value="Unassembled WGS sequence"/>
</dbReference>
<dbReference type="GO" id="GO:0005886">
    <property type="term" value="C:plasma membrane"/>
    <property type="evidence" value="ECO:0007669"/>
    <property type="project" value="UniProtKB-SubCell"/>
</dbReference>
<comment type="subcellular location">
    <subcellularLocation>
        <location evidence="1">Cell membrane</location>
        <topology evidence="1">Multi-pass membrane protein</topology>
    </subcellularLocation>
</comment>
<keyword evidence="3 6" id="KW-0812">Transmembrane</keyword>
<evidence type="ECO:0000256" key="2">
    <source>
        <dbReference type="ARBA" id="ARBA00022475"/>
    </source>
</evidence>